<feature type="region of interest" description="Disordered" evidence="1">
    <location>
        <begin position="30"/>
        <end position="59"/>
    </location>
</feature>
<keyword evidence="3" id="KW-1185">Reference proteome</keyword>
<protein>
    <submittedName>
        <fullName evidence="2">Uncharacterized protein</fullName>
    </submittedName>
</protein>
<dbReference type="STRING" id="694430.Natoc_2259"/>
<dbReference type="Proteomes" id="UP000010878">
    <property type="component" value="Chromosome"/>
</dbReference>
<dbReference type="GeneID" id="14403943"/>
<reference evidence="2 3" key="1">
    <citation type="submission" date="2012-11" db="EMBL/GenBank/DDBJ databases">
        <title>FINISHED of Natronococcus occultus SP4, DSM 3396.</title>
        <authorList>
            <consortium name="DOE Joint Genome Institute"/>
            <person name="Eisen J."/>
            <person name="Huntemann M."/>
            <person name="Wei C.-L."/>
            <person name="Han J."/>
            <person name="Detter J.C."/>
            <person name="Han C."/>
            <person name="Tapia R."/>
            <person name="Chen A."/>
            <person name="Kyrpides N."/>
            <person name="Mavromatis K."/>
            <person name="Markowitz V."/>
            <person name="Szeto E."/>
            <person name="Ivanova N."/>
            <person name="Mikhailova N."/>
            <person name="Ovchinnikova G."/>
            <person name="Pagani I."/>
            <person name="Pati A."/>
            <person name="Goodwin L."/>
            <person name="Nordberg H.P."/>
            <person name="Cantor M.N."/>
            <person name="Hua S.X."/>
            <person name="Woyke T."/>
            <person name="Eisen J."/>
            <person name="Klenk H.-P."/>
            <person name="Klenk H.-P."/>
        </authorList>
    </citation>
    <scope>NUCLEOTIDE SEQUENCE [LARGE SCALE GENOMIC DNA]</scope>
    <source>
        <strain evidence="2 3">SP4</strain>
    </source>
</reference>
<dbReference type="HOGENOM" id="CLU_2949399_0_0_2"/>
<name>L0JYA7_9EURY</name>
<dbReference type="EMBL" id="CP003929">
    <property type="protein sequence ID" value="AGB38037.1"/>
    <property type="molecule type" value="Genomic_DNA"/>
</dbReference>
<dbReference type="RefSeq" id="WP_015321480.1">
    <property type="nucleotide sequence ID" value="NC_019974.1"/>
</dbReference>
<evidence type="ECO:0000313" key="2">
    <source>
        <dbReference type="EMBL" id="AGB38037.1"/>
    </source>
</evidence>
<organism evidence="2 3">
    <name type="scientific">Natronococcus occultus SP4</name>
    <dbReference type="NCBI Taxonomy" id="694430"/>
    <lineage>
        <taxon>Archaea</taxon>
        <taxon>Methanobacteriati</taxon>
        <taxon>Methanobacteriota</taxon>
        <taxon>Stenosarchaea group</taxon>
        <taxon>Halobacteria</taxon>
        <taxon>Halobacteriales</taxon>
        <taxon>Natrialbaceae</taxon>
        <taxon>Natronococcus</taxon>
    </lineage>
</organism>
<gene>
    <name evidence="2" type="ORF">Natoc_2259</name>
</gene>
<proteinExistence type="predicted"/>
<sequence>MIELPAPSVLLVGTGLYLMAVATTLRALRGGRSEGTGESEPPVPENDVSAERPAGPESA</sequence>
<dbReference type="AlphaFoldDB" id="L0JYA7"/>
<evidence type="ECO:0000256" key="1">
    <source>
        <dbReference type="SAM" id="MobiDB-lite"/>
    </source>
</evidence>
<dbReference type="KEGG" id="nou:Natoc_2259"/>
<accession>L0JYA7</accession>
<evidence type="ECO:0000313" key="3">
    <source>
        <dbReference type="Proteomes" id="UP000010878"/>
    </source>
</evidence>